<accession>A0A4V1Q1X6</accession>
<feature type="compositionally biased region" description="Low complexity" evidence="1">
    <location>
        <begin position="65"/>
        <end position="128"/>
    </location>
</feature>
<dbReference type="Proteomes" id="UP000290288">
    <property type="component" value="Unassembled WGS sequence"/>
</dbReference>
<keyword evidence="3" id="KW-1185">Reference proteome</keyword>
<sequence>MLQGSSRMPFLINLKEIFPRCYDEVETAEETASPLIDYTRSFFLGTGGSTKPVPERKRRKRNSKSSKSSPPNSGSEQQQPVVSQEQSTVPQEQPVKPQEQPAVPQEQSAVPREQPAVPQEQPAVPQQQSASNERQNDGSQGEKPLGNLLDEDIFGGSEIPKTSSDYPSAVLPPAELLIGTTKSGKRKRGKQGDPFIFEEGLFTGRNYFGKEHAESFPGATNKAVTEAWSAIDAKAKAAFDTKAKAAKAAQKATTTTAA</sequence>
<feature type="region of interest" description="Disordered" evidence="1">
    <location>
        <begin position="41"/>
        <end position="169"/>
    </location>
</feature>
<name>A0A4V1Q1X6_9AGAR</name>
<feature type="compositionally biased region" description="Polar residues" evidence="1">
    <location>
        <begin position="129"/>
        <end position="139"/>
    </location>
</feature>
<evidence type="ECO:0000313" key="3">
    <source>
        <dbReference type="Proteomes" id="UP000290288"/>
    </source>
</evidence>
<dbReference type="AlphaFoldDB" id="A0A4V1Q1X6"/>
<dbReference type="EMBL" id="SDEE01001009">
    <property type="protein sequence ID" value="RXW13118.1"/>
    <property type="molecule type" value="Genomic_DNA"/>
</dbReference>
<evidence type="ECO:0000313" key="2">
    <source>
        <dbReference type="EMBL" id="RXW13118.1"/>
    </source>
</evidence>
<protein>
    <submittedName>
        <fullName evidence="2">Uncharacterized protein</fullName>
    </submittedName>
</protein>
<gene>
    <name evidence="2" type="ORF">EST38_g12737</name>
</gene>
<proteinExistence type="predicted"/>
<reference evidence="2 3" key="1">
    <citation type="submission" date="2019-01" db="EMBL/GenBank/DDBJ databases">
        <title>Draft genome sequence of Psathyrella aberdarensis IHI B618.</title>
        <authorList>
            <person name="Buettner E."/>
            <person name="Kellner H."/>
        </authorList>
    </citation>
    <scope>NUCLEOTIDE SEQUENCE [LARGE SCALE GENOMIC DNA]</scope>
    <source>
        <strain evidence="2 3">IHI B618</strain>
    </source>
</reference>
<comment type="caution">
    <text evidence="2">The sequence shown here is derived from an EMBL/GenBank/DDBJ whole genome shotgun (WGS) entry which is preliminary data.</text>
</comment>
<organism evidence="2 3">
    <name type="scientific">Candolleomyces aberdarensis</name>
    <dbReference type="NCBI Taxonomy" id="2316362"/>
    <lineage>
        <taxon>Eukaryota</taxon>
        <taxon>Fungi</taxon>
        <taxon>Dikarya</taxon>
        <taxon>Basidiomycota</taxon>
        <taxon>Agaricomycotina</taxon>
        <taxon>Agaricomycetes</taxon>
        <taxon>Agaricomycetidae</taxon>
        <taxon>Agaricales</taxon>
        <taxon>Agaricineae</taxon>
        <taxon>Psathyrellaceae</taxon>
        <taxon>Candolleomyces</taxon>
    </lineage>
</organism>
<evidence type="ECO:0000256" key="1">
    <source>
        <dbReference type="SAM" id="MobiDB-lite"/>
    </source>
</evidence>